<keyword evidence="1" id="KW-0472">Membrane</keyword>
<evidence type="ECO:0000256" key="1">
    <source>
        <dbReference type="SAM" id="Phobius"/>
    </source>
</evidence>
<dbReference type="AlphaFoldDB" id="H7FTP7"/>
<evidence type="ECO:0000313" key="2">
    <source>
        <dbReference type="EMBL" id="EIA08526.1"/>
    </source>
</evidence>
<name>H7FTP7_FLAFP</name>
<keyword evidence="1" id="KW-1133">Transmembrane helix</keyword>
<dbReference type="STRING" id="1086011.HJ01_02248"/>
<protein>
    <recommendedName>
        <fullName evidence="4">DUF3667 domain-containing protein</fullName>
    </recommendedName>
</protein>
<feature type="transmembrane region" description="Helical" evidence="1">
    <location>
        <begin position="263"/>
        <end position="284"/>
    </location>
</feature>
<organism evidence="2 3">
    <name type="scientific">Flavobacterium frigoris (strain PS1)</name>
    <dbReference type="NCBI Taxonomy" id="1086011"/>
    <lineage>
        <taxon>Bacteria</taxon>
        <taxon>Pseudomonadati</taxon>
        <taxon>Bacteroidota</taxon>
        <taxon>Flavobacteriia</taxon>
        <taxon>Flavobacteriales</taxon>
        <taxon>Flavobacteriaceae</taxon>
        <taxon>Flavobacterium</taxon>
    </lineage>
</organism>
<evidence type="ECO:0008006" key="4">
    <source>
        <dbReference type="Google" id="ProtNLM"/>
    </source>
</evidence>
<dbReference type="EMBL" id="AHKF01000018">
    <property type="protein sequence ID" value="EIA08526.1"/>
    <property type="molecule type" value="Genomic_DNA"/>
</dbReference>
<feature type="transmembrane region" description="Helical" evidence="1">
    <location>
        <begin position="160"/>
        <end position="178"/>
    </location>
</feature>
<feature type="transmembrane region" description="Helical" evidence="1">
    <location>
        <begin position="12"/>
        <end position="31"/>
    </location>
</feature>
<dbReference type="Proteomes" id="UP000005566">
    <property type="component" value="Unassembled WGS sequence"/>
</dbReference>
<dbReference type="eggNOG" id="COG1566">
    <property type="taxonomic scope" value="Bacteria"/>
</dbReference>
<sequence length="288" mass="34156">MAGKRMSYLGPVRLYIFISFVTFLTISLFPAETINKKESSKTNKNTKELIIPTIDSLHIEEKSVNGLTKVGILSQKNNDTIIKILQQTTEIDRGKSNNKEVADFGYKSVNQLDSIQKHGDKKIKVSKTEYWFLKKWLAVKEENTNEQIIEKFMYSFSSNIPKVLFLYMPFFAFTLWLFHDKKKWYYFDHGIFTLHYFSFLLLLILTLFLIDKTTLLFAPTLVMEWIRFSIKSIGIFWMIYYFFPAHRRYYRHNFLKSLYKSSLIILVNLAILFILVVLFALYTFNEIH</sequence>
<keyword evidence="3" id="KW-1185">Reference proteome</keyword>
<feature type="transmembrane region" description="Helical" evidence="1">
    <location>
        <begin position="225"/>
        <end position="243"/>
    </location>
</feature>
<reference evidence="2 3" key="1">
    <citation type="journal article" date="2014" name="Acta Crystallogr. D">
        <title>Structure-based characterization and antifreeze properties of a hyperactive ice-binding protein from the Antarctic bacterium Flavobacterium frigoris PS1.</title>
        <authorList>
            <person name="Do H."/>
            <person name="Kim S.J."/>
            <person name="Kim H.J."/>
            <person name="Lee J.H."/>
        </authorList>
    </citation>
    <scope>NUCLEOTIDE SEQUENCE [LARGE SCALE GENOMIC DNA]</scope>
    <source>
        <strain evidence="2 3">PS1</strain>
    </source>
</reference>
<accession>H7FTP7</accession>
<gene>
    <name evidence="2" type="ORF">HJ01_02248</name>
</gene>
<dbReference type="PATRIC" id="fig|1086011.3.peg.2200"/>
<keyword evidence="1" id="KW-0812">Transmembrane</keyword>
<evidence type="ECO:0000313" key="3">
    <source>
        <dbReference type="Proteomes" id="UP000005566"/>
    </source>
</evidence>
<feature type="transmembrane region" description="Helical" evidence="1">
    <location>
        <begin position="190"/>
        <end position="210"/>
    </location>
</feature>
<comment type="caution">
    <text evidence="2">The sequence shown here is derived from an EMBL/GenBank/DDBJ whole genome shotgun (WGS) entry which is preliminary data.</text>
</comment>
<proteinExistence type="predicted"/>